<dbReference type="EMBL" id="DSYZ01000040">
    <property type="protein sequence ID" value="HGT82423.1"/>
    <property type="molecule type" value="Genomic_DNA"/>
</dbReference>
<protein>
    <submittedName>
        <fullName evidence="1">Acetone carboxylase subunit gamma</fullName>
    </submittedName>
</protein>
<dbReference type="Pfam" id="PF08882">
    <property type="entry name" value="Acetone_carb_G"/>
    <property type="match status" value="1"/>
</dbReference>
<gene>
    <name evidence="1" type="ORF">ENT52_01680</name>
</gene>
<sequence>MSEELEAKIKEIERLLENKADEKEIFRVIAREKDPKLSFDAILEYFQRKVEWKERILMPISKHLFIVCKDGKPIVKAFCGYEFGDYRINWKIFAKVFVRKEKEIEEIYPHFMHGDQEWVEIREYLCPGCGKLLSVEAVPPGYPPIFEFLPDIVAFYEDWLGKEFPCSKVEFKDLTIEEIRRRIKV</sequence>
<name>A0A7J3M0Q9_ARCFL</name>
<reference evidence="1" key="1">
    <citation type="journal article" date="2020" name="mSystems">
        <title>Genome- and Community-Level Interaction Insights into Carbon Utilization and Element Cycling Functions of Hydrothermarchaeota in Hydrothermal Sediment.</title>
        <authorList>
            <person name="Zhou Z."/>
            <person name="Liu Y."/>
            <person name="Xu W."/>
            <person name="Pan J."/>
            <person name="Luo Z.H."/>
            <person name="Li M."/>
        </authorList>
    </citation>
    <scope>NUCLEOTIDE SEQUENCE [LARGE SCALE GENOMIC DNA]</scope>
    <source>
        <strain evidence="1">SpSt-587</strain>
    </source>
</reference>
<evidence type="ECO:0000313" key="1">
    <source>
        <dbReference type="EMBL" id="HGT82423.1"/>
    </source>
</evidence>
<organism evidence="1">
    <name type="scientific">Archaeoglobus fulgidus</name>
    <dbReference type="NCBI Taxonomy" id="2234"/>
    <lineage>
        <taxon>Archaea</taxon>
        <taxon>Methanobacteriati</taxon>
        <taxon>Methanobacteriota</taxon>
        <taxon>Archaeoglobi</taxon>
        <taxon>Archaeoglobales</taxon>
        <taxon>Archaeoglobaceae</taxon>
        <taxon>Archaeoglobus</taxon>
    </lineage>
</organism>
<dbReference type="InterPro" id="IPR016750">
    <property type="entry name" value="Aceto_COase_bsu/gsu"/>
</dbReference>
<dbReference type="PIRSF" id="PIRSF019217">
    <property type="entry name" value="Acetone_carboxlyase_gsu"/>
    <property type="match status" value="1"/>
</dbReference>
<comment type="caution">
    <text evidence="1">The sequence shown here is derived from an EMBL/GenBank/DDBJ whole genome shotgun (WGS) entry which is preliminary data.</text>
</comment>
<accession>A0A7J3M0Q9</accession>
<proteinExistence type="predicted"/>
<dbReference type="AlphaFoldDB" id="A0A7J3M0Q9"/>